<dbReference type="GO" id="GO:0030145">
    <property type="term" value="F:manganese ion binding"/>
    <property type="evidence" value="ECO:0007669"/>
    <property type="project" value="UniProtKB-UniRule"/>
</dbReference>
<dbReference type="Pfam" id="PF01351">
    <property type="entry name" value="RNase_HII"/>
    <property type="match status" value="1"/>
</dbReference>
<comment type="subcellular location">
    <subcellularLocation>
        <location evidence="4 14">Cytoplasm</location>
    </subcellularLocation>
</comment>
<comment type="function">
    <text evidence="3 14 16">Endonuclease that specifically degrades the RNA of RNA-DNA hybrids.</text>
</comment>
<accession>A0A8J7MB65</accession>
<evidence type="ECO:0000256" key="14">
    <source>
        <dbReference type="HAMAP-Rule" id="MF_00052"/>
    </source>
</evidence>
<keyword evidence="11 14" id="KW-0255">Endonuclease</keyword>
<keyword evidence="8 14" id="KW-0963">Cytoplasm</keyword>
<feature type="binding site" evidence="14 15">
    <location>
        <position position="18"/>
    </location>
    <ligand>
        <name>a divalent metal cation</name>
        <dbReference type="ChEBI" id="CHEBI:60240"/>
    </ligand>
</feature>
<dbReference type="GO" id="GO:0032299">
    <property type="term" value="C:ribonuclease H2 complex"/>
    <property type="evidence" value="ECO:0007669"/>
    <property type="project" value="TreeGrafter"/>
</dbReference>
<reference evidence="18" key="1">
    <citation type="submission" date="2020-12" db="EMBL/GenBank/DDBJ databases">
        <title>Bacterial taxonomy.</title>
        <authorList>
            <person name="Pan X."/>
        </authorList>
    </citation>
    <scope>NUCLEOTIDE SEQUENCE</scope>
    <source>
        <strain evidence="18">M0105</strain>
    </source>
</reference>
<dbReference type="SUPFAM" id="SSF53098">
    <property type="entry name" value="Ribonuclease H-like"/>
    <property type="match status" value="1"/>
</dbReference>
<dbReference type="NCBIfam" id="NF000595">
    <property type="entry name" value="PRK00015.1-3"/>
    <property type="match status" value="1"/>
</dbReference>
<dbReference type="EMBL" id="JAEHHL010000012">
    <property type="protein sequence ID" value="MBK0401017.1"/>
    <property type="molecule type" value="Genomic_DNA"/>
</dbReference>
<evidence type="ECO:0000256" key="5">
    <source>
        <dbReference type="ARBA" id="ARBA00007383"/>
    </source>
</evidence>
<evidence type="ECO:0000259" key="17">
    <source>
        <dbReference type="PROSITE" id="PS51975"/>
    </source>
</evidence>
<comment type="caution">
    <text evidence="18">The sequence shown here is derived from an EMBL/GenBank/DDBJ whole genome shotgun (WGS) entry which is preliminary data.</text>
</comment>
<dbReference type="PANTHER" id="PTHR10954">
    <property type="entry name" value="RIBONUCLEASE H2 SUBUNIT A"/>
    <property type="match status" value="1"/>
</dbReference>
<evidence type="ECO:0000313" key="18">
    <source>
        <dbReference type="EMBL" id="MBK0401017.1"/>
    </source>
</evidence>
<dbReference type="Proteomes" id="UP000655420">
    <property type="component" value="Unassembled WGS sequence"/>
</dbReference>
<keyword evidence="19" id="KW-1185">Reference proteome</keyword>
<sequence length="201" mass="20968">MLDFSAERAGALPCAGVDEAGRGPWAGPVVAAAVVLDPGRLPQGLGDSKKLTAARRVSLFEVLGACAEIGVGRAEVDEIDSLGILRANDLAMRRALAALPLAPARVLIDGNRVPPQLGFPAEAIVRGDGAVASIAAASIIAKVTRDRIMAEHAIEFPQYGWERNAGYGTAAHRAALAQHGVTPLHRRSFAPIHKMLCEGST</sequence>
<evidence type="ECO:0000256" key="9">
    <source>
        <dbReference type="ARBA" id="ARBA00022722"/>
    </source>
</evidence>
<dbReference type="InterPro" id="IPR036397">
    <property type="entry name" value="RNaseH_sf"/>
</dbReference>
<organism evidence="18 19">
    <name type="scientific">Thermohalobaculum xanthum</name>
    <dbReference type="NCBI Taxonomy" id="2753746"/>
    <lineage>
        <taxon>Bacteria</taxon>
        <taxon>Pseudomonadati</taxon>
        <taxon>Pseudomonadota</taxon>
        <taxon>Alphaproteobacteria</taxon>
        <taxon>Rhodobacterales</taxon>
        <taxon>Paracoccaceae</taxon>
        <taxon>Thermohalobaculum</taxon>
    </lineage>
</organism>
<dbReference type="EC" id="3.1.26.4" evidence="6 14"/>
<comment type="similarity">
    <text evidence="5 14 16">Belongs to the RNase HII family.</text>
</comment>
<protein>
    <recommendedName>
        <fullName evidence="7 14">Ribonuclease HII</fullName>
        <shortName evidence="14">RNase HII</shortName>
        <ecNumber evidence="6 14">3.1.26.4</ecNumber>
    </recommendedName>
</protein>
<dbReference type="PROSITE" id="PS51975">
    <property type="entry name" value="RNASE_H_2"/>
    <property type="match status" value="1"/>
</dbReference>
<evidence type="ECO:0000256" key="3">
    <source>
        <dbReference type="ARBA" id="ARBA00004065"/>
    </source>
</evidence>
<dbReference type="HAMAP" id="MF_00052_B">
    <property type="entry name" value="RNase_HII_B"/>
    <property type="match status" value="1"/>
</dbReference>
<feature type="binding site" evidence="14 15">
    <location>
        <position position="19"/>
    </location>
    <ligand>
        <name>a divalent metal cation</name>
        <dbReference type="ChEBI" id="CHEBI:60240"/>
    </ligand>
</feature>
<evidence type="ECO:0000256" key="8">
    <source>
        <dbReference type="ARBA" id="ARBA00022490"/>
    </source>
</evidence>
<dbReference type="InterPro" id="IPR024567">
    <property type="entry name" value="RNase_HII/HIII_dom"/>
</dbReference>
<evidence type="ECO:0000256" key="10">
    <source>
        <dbReference type="ARBA" id="ARBA00022723"/>
    </source>
</evidence>
<dbReference type="PANTHER" id="PTHR10954:SF18">
    <property type="entry name" value="RIBONUCLEASE HII"/>
    <property type="match status" value="1"/>
</dbReference>
<comment type="cofactor">
    <cofactor evidence="14 15">
        <name>Mn(2+)</name>
        <dbReference type="ChEBI" id="CHEBI:29035"/>
    </cofactor>
    <cofactor evidence="14 15">
        <name>Mg(2+)</name>
        <dbReference type="ChEBI" id="CHEBI:18420"/>
    </cofactor>
    <text evidence="14 15">Manganese or magnesium. Binds 1 divalent metal ion per monomer in the absence of substrate. May bind a second metal ion after substrate binding.</text>
</comment>
<dbReference type="GO" id="GO:0005737">
    <property type="term" value="C:cytoplasm"/>
    <property type="evidence" value="ECO:0007669"/>
    <property type="project" value="UniProtKB-SubCell"/>
</dbReference>
<dbReference type="InterPro" id="IPR012337">
    <property type="entry name" value="RNaseH-like_sf"/>
</dbReference>
<evidence type="ECO:0000256" key="4">
    <source>
        <dbReference type="ARBA" id="ARBA00004496"/>
    </source>
</evidence>
<evidence type="ECO:0000256" key="13">
    <source>
        <dbReference type="ARBA" id="ARBA00023211"/>
    </source>
</evidence>
<keyword evidence="12 14" id="KW-0378">Hydrolase</keyword>
<keyword evidence="10 14" id="KW-0479">Metal-binding</keyword>
<evidence type="ECO:0000256" key="15">
    <source>
        <dbReference type="PROSITE-ProRule" id="PRU01319"/>
    </source>
</evidence>
<proteinExistence type="inferred from homology"/>
<comment type="cofactor">
    <cofactor evidence="2">
        <name>Mg(2+)</name>
        <dbReference type="ChEBI" id="CHEBI:18420"/>
    </cofactor>
</comment>
<dbReference type="Gene3D" id="3.30.420.10">
    <property type="entry name" value="Ribonuclease H-like superfamily/Ribonuclease H"/>
    <property type="match status" value="1"/>
</dbReference>
<evidence type="ECO:0000313" key="19">
    <source>
        <dbReference type="Proteomes" id="UP000655420"/>
    </source>
</evidence>
<evidence type="ECO:0000256" key="16">
    <source>
        <dbReference type="RuleBase" id="RU003515"/>
    </source>
</evidence>
<evidence type="ECO:0000256" key="7">
    <source>
        <dbReference type="ARBA" id="ARBA00019179"/>
    </source>
</evidence>
<dbReference type="GO" id="GO:0043137">
    <property type="term" value="P:DNA replication, removal of RNA primer"/>
    <property type="evidence" value="ECO:0007669"/>
    <property type="project" value="TreeGrafter"/>
</dbReference>
<evidence type="ECO:0000256" key="12">
    <source>
        <dbReference type="ARBA" id="ARBA00022801"/>
    </source>
</evidence>
<dbReference type="InterPro" id="IPR001352">
    <property type="entry name" value="RNase_HII/HIII"/>
</dbReference>
<keyword evidence="9 14" id="KW-0540">Nuclease</keyword>
<feature type="binding site" evidence="14 15">
    <location>
        <position position="109"/>
    </location>
    <ligand>
        <name>a divalent metal cation</name>
        <dbReference type="ChEBI" id="CHEBI:60240"/>
    </ligand>
</feature>
<name>A0A8J7MB65_9RHOB</name>
<evidence type="ECO:0000256" key="1">
    <source>
        <dbReference type="ARBA" id="ARBA00000077"/>
    </source>
</evidence>
<comment type="catalytic activity">
    <reaction evidence="1 14 15 16">
        <text>Endonucleolytic cleavage to 5'-phosphomonoester.</text>
        <dbReference type="EC" id="3.1.26.4"/>
    </reaction>
</comment>
<dbReference type="GO" id="GO:0004523">
    <property type="term" value="F:RNA-DNA hybrid ribonuclease activity"/>
    <property type="evidence" value="ECO:0007669"/>
    <property type="project" value="UniProtKB-UniRule"/>
</dbReference>
<dbReference type="InterPro" id="IPR022898">
    <property type="entry name" value="RNase_HII"/>
</dbReference>
<dbReference type="GO" id="GO:0003723">
    <property type="term" value="F:RNA binding"/>
    <property type="evidence" value="ECO:0007669"/>
    <property type="project" value="UniProtKB-UniRule"/>
</dbReference>
<evidence type="ECO:0000256" key="6">
    <source>
        <dbReference type="ARBA" id="ARBA00012180"/>
    </source>
</evidence>
<evidence type="ECO:0000256" key="2">
    <source>
        <dbReference type="ARBA" id="ARBA00001946"/>
    </source>
</evidence>
<dbReference type="GO" id="GO:0006298">
    <property type="term" value="P:mismatch repair"/>
    <property type="evidence" value="ECO:0007669"/>
    <property type="project" value="TreeGrafter"/>
</dbReference>
<evidence type="ECO:0000256" key="11">
    <source>
        <dbReference type="ARBA" id="ARBA00022759"/>
    </source>
</evidence>
<gene>
    <name evidence="14" type="primary">rnhB</name>
    <name evidence="18" type="ORF">H0I76_17610</name>
</gene>
<dbReference type="CDD" id="cd07182">
    <property type="entry name" value="RNase_HII_bacteria_HII_like"/>
    <property type="match status" value="1"/>
</dbReference>
<keyword evidence="13 14" id="KW-0464">Manganese</keyword>
<feature type="domain" description="RNase H type-2" evidence="17">
    <location>
        <begin position="12"/>
        <end position="201"/>
    </location>
</feature>
<dbReference type="AlphaFoldDB" id="A0A8J7MB65"/>